<dbReference type="AlphaFoldDB" id="A0A8I0MV23"/>
<dbReference type="NCBIfam" id="TIGR02433">
    <property type="entry name" value="lysidine_TilS_C"/>
    <property type="match status" value="1"/>
</dbReference>
<evidence type="ECO:0000313" key="11">
    <source>
        <dbReference type="Proteomes" id="UP000660708"/>
    </source>
</evidence>
<evidence type="ECO:0000259" key="9">
    <source>
        <dbReference type="SMART" id="SM00977"/>
    </source>
</evidence>
<dbReference type="Pfam" id="PF11734">
    <property type="entry name" value="TilS_C"/>
    <property type="match status" value="1"/>
</dbReference>
<protein>
    <recommendedName>
        <fullName evidence="8">tRNA(Ile)-lysidine synthase</fullName>
        <ecNumber evidence="8">6.3.4.19</ecNumber>
    </recommendedName>
    <alternativeName>
        <fullName evidence="8">tRNA(Ile)-2-lysyl-cytidine synthase</fullName>
    </alternativeName>
    <alternativeName>
        <fullName evidence="8">tRNA(Ile)-lysidine synthetase</fullName>
    </alternativeName>
</protein>
<dbReference type="SUPFAM" id="SSF82829">
    <property type="entry name" value="MesJ substrate recognition domain-like"/>
    <property type="match status" value="1"/>
</dbReference>
<evidence type="ECO:0000256" key="3">
    <source>
        <dbReference type="ARBA" id="ARBA00022598"/>
    </source>
</evidence>
<dbReference type="Pfam" id="PF01171">
    <property type="entry name" value="ATP_bind_3"/>
    <property type="match status" value="1"/>
</dbReference>
<organism evidence="10 11">
    <name type="scientific">Pseudoalteromonas peptidolytica F12-50-A1</name>
    <dbReference type="NCBI Taxonomy" id="1315280"/>
    <lineage>
        <taxon>Bacteria</taxon>
        <taxon>Pseudomonadati</taxon>
        <taxon>Pseudomonadota</taxon>
        <taxon>Gammaproteobacteria</taxon>
        <taxon>Alteromonadales</taxon>
        <taxon>Pseudoalteromonadaceae</taxon>
        <taxon>Pseudoalteromonas</taxon>
    </lineage>
</organism>
<dbReference type="SUPFAM" id="SSF56037">
    <property type="entry name" value="PheT/TilS domain"/>
    <property type="match status" value="1"/>
</dbReference>
<dbReference type="InterPro" id="IPR014729">
    <property type="entry name" value="Rossmann-like_a/b/a_fold"/>
</dbReference>
<dbReference type="InterPro" id="IPR012796">
    <property type="entry name" value="Lysidine-tRNA-synth_C"/>
</dbReference>
<dbReference type="EC" id="6.3.4.19" evidence="8"/>
<dbReference type="EMBL" id="AQHF01000020">
    <property type="protein sequence ID" value="MBE0345897.1"/>
    <property type="molecule type" value="Genomic_DNA"/>
</dbReference>
<evidence type="ECO:0000256" key="8">
    <source>
        <dbReference type="HAMAP-Rule" id="MF_01161"/>
    </source>
</evidence>
<dbReference type="CDD" id="cd01992">
    <property type="entry name" value="TilS_N"/>
    <property type="match status" value="1"/>
</dbReference>
<proteinExistence type="inferred from homology"/>
<dbReference type="PANTHER" id="PTHR43033:SF1">
    <property type="entry name" value="TRNA(ILE)-LYSIDINE SYNTHASE-RELATED"/>
    <property type="match status" value="1"/>
</dbReference>
<dbReference type="Gene3D" id="1.20.59.20">
    <property type="match status" value="1"/>
</dbReference>
<comment type="function">
    <text evidence="8">Ligates lysine onto the cytidine present at position 34 of the AUA codon-specific tRNA(Ile) that contains the anticodon CAU, in an ATP-dependent manner. Cytidine is converted to lysidine, thus changing the amino acid specificity of the tRNA from methionine to isoleucine.</text>
</comment>
<comment type="caution">
    <text evidence="10">The sequence shown here is derived from an EMBL/GenBank/DDBJ whole genome shotgun (WGS) entry which is preliminary data.</text>
</comment>
<evidence type="ECO:0000256" key="5">
    <source>
        <dbReference type="ARBA" id="ARBA00022741"/>
    </source>
</evidence>
<comment type="similarity">
    <text evidence="8">Belongs to the tRNA(Ile)-lysidine synthase family.</text>
</comment>
<keyword evidence="4 8" id="KW-0819">tRNA processing</keyword>
<dbReference type="HAMAP" id="MF_01161">
    <property type="entry name" value="tRNA_Ile_lys_synt"/>
    <property type="match status" value="1"/>
</dbReference>
<dbReference type="InterPro" id="IPR015262">
    <property type="entry name" value="tRNA_Ile_lys_synt_subst-bd"/>
</dbReference>
<feature type="binding site" evidence="8">
    <location>
        <begin position="33"/>
        <end position="38"/>
    </location>
    <ligand>
        <name>ATP</name>
        <dbReference type="ChEBI" id="CHEBI:30616"/>
    </ligand>
</feature>
<dbReference type="NCBIfam" id="TIGR02432">
    <property type="entry name" value="lysidine_TilS_N"/>
    <property type="match status" value="1"/>
</dbReference>
<dbReference type="Proteomes" id="UP000660708">
    <property type="component" value="Unassembled WGS sequence"/>
</dbReference>
<keyword evidence="6 8" id="KW-0067">ATP-binding</keyword>
<dbReference type="GO" id="GO:0005524">
    <property type="term" value="F:ATP binding"/>
    <property type="evidence" value="ECO:0007669"/>
    <property type="project" value="UniProtKB-UniRule"/>
</dbReference>
<dbReference type="GO" id="GO:0032267">
    <property type="term" value="F:tRNA(Ile)-lysidine synthase activity"/>
    <property type="evidence" value="ECO:0007669"/>
    <property type="project" value="UniProtKB-EC"/>
</dbReference>
<keyword evidence="5 8" id="KW-0547">Nucleotide-binding</keyword>
<feature type="domain" description="Lysidine-tRNA(Ile) synthetase C-terminal" evidence="9">
    <location>
        <begin position="364"/>
        <end position="435"/>
    </location>
</feature>
<gene>
    <name evidence="8 10" type="primary">tilS</name>
    <name evidence="10" type="ORF">PPEP_a0870</name>
</gene>
<dbReference type="Gene3D" id="3.40.50.620">
    <property type="entry name" value="HUPs"/>
    <property type="match status" value="1"/>
</dbReference>
<keyword evidence="2 8" id="KW-0963">Cytoplasm</keyword>
<dbReference type="GO" id="GO:0006400">
    <property type="term" value="P:tRNA modification"/>
    <property type="evidence" value="ECO:0007669"/>
    <property type="project" value="UniProtKB-UniRule"/>
</dbReference>
<keyword evidence="3 8" id="KW-0436">Ligase</keyword>
<dbReference type="SUPFAM" id="SSF52402">
    <property type="entry name" value="Adenine nucleotide alpha hydrolases-like"/>
    <property type="match status" value="1"/>
</dbReference>
<name>A0A8I0MV23_9GAMM</name>
<dbReference type="PANTHER" id="PTHR43033">
    <property type="entry name" value="TRNA(ILE)-LYSIDINE SYNTHASE-RELATED"/>
    <property type="match status" value="1"/>
</dbReference>
<dbReference type="InterPro" id="IPR011063">
    <property type="entry name" value="TilS/TtcA_N"/>
</dbReference>
<dbReference type="GO" id="GO:0005737">
    <property type="term" value="C:cytoplasm"/>
    <property type="evidence" value="ECO:0007669"/>
    <property type="project" value="UniProtKB-SubCell"/>
</dbReference>
<evidence type="ECO:0000256" key="1">
    <source>
        <dbReference type="ARBA" id="ARBA00004496"/>
    </source>
</evidence>
<accession>A0A8I0MV23</accession>
<comment type="subcellular location">
    <subcellularLocation>
        <location evidence="1 8">Cytoplasm</location>
    </subcellularLocation>
</comment>
<dbReference type="Pfam" id="PF09179">
    <property type="entry name" value="TilS"/>
    <property type="match status" value="1"/>
</dbReference>
<evidence type="ECO:0000256" key="6">
    <source>
        <dbReference type="ARBA" id="ARBA00022840"/>
    </source>
</evidence>
<dbReference type="SMART" id="SM00977">
    <property type="entry name" value="TilS_C"/>
    <property type="match status" value="1"/>
</dbReference>
<dbReference type="InterPro" id="IPR012795">
    <property type="entry name" value="tRNA_Ile_lys_synt_N"/>
</dbReference>
<comment type="catalytic activity">
    <reaction evidence="7 8">
        <text>cytidine(34) in tRNA(Ile2) + L-lysine + ATP = lysidine(34) in tRNA(Ile2) + AMP + diphosphate + H(+)</text>
        <dbReference type="Rhea" id="RHEA:43744"/>
        <dbReference type="Rhea" id="RHEA-COMP:10625"/>
        <dbReference type="Rhea" id="RHEA-COMP:10670"/>
        <dbReference type="ChEBI" id="CHEBI:15378"/>
        <dbReference type="ChEBI" id="CHEBI:30616"/>
        <dbReference type="ChEBI" id="CHEBI:32551"/>
        <dbReference type="ChEBI" id="CHEBI:33019"/>
        <dbReference type="ChEBI" id="CHEBI:82748"/>
        <dbReference type="ChEBI" id="CHEBI:83665"/>
        <dbReference type="ChEBI" id="CHEBI:456215"/>
        <dbReference type="EC" id="6.3.4.19"/>
    </reaction>
</comment>
<dbReference type="InterPro" id="IPR012094">
    <property type="entry name" value="tRNA_Ile_lys_synt"/>
</dbReference>
<keyword evidence="11" id="KW-1185">Reference proteome</keyword>
<reference evidence="10 11" key="1">
    <citation type="submission" date="2015-06" db="EMBL/GenBank/DDBJ databases">
        <title>Genome sequence of Pseudoalteromonas peptidolytica.</title>
        <authorList>
            <person name="Xie B.-B."/>
            <person name="Rong J.-C."/>
            <person name="Qin Q.-L."/>
            <person name="Zhang Y.-Z."/>
        </authorList>
    </citation>
    <scope>NUCLEOTIDE SEQUENCE [LARGE SCALE GENOMIC DNA]</scope>
    <source>
        <strain evidence="10 11">F12-50-A1</strain>
    </source>
</reference>
<sequence>MAEDMRNSHVYHQVQRNLEQFIATSPGLCVALSGGVDSVVLLHLCKLYADKHGLALQAVYVNHGLSEHAQKWQHFCQSLCHSLAVPFTAKSVFITQKSRTSLEAQARDARYQALDEAAQPEYILVLGQHADDQVETFLLRLKRGSGLLGLGAMKPYTQLKSGRACMRPLLNTTRDEIEAFAQQFGLSHIDDESNKDDVFDRNFLRNQVIPLLKSRFNGFVASVLRTVEILQSQQAIIDEISAEDLKKCQHQNTLDITSLSQLSPARRDNVIRRWLAHQNVDMPSQKQLDQIVQQAFSAKQDNQLKIALSQGAVRSYRGALHWVTPVKKKQDIVIADHSVLNEHSHPLAMMSGNGCRLPLSDEVVSVRYGRLKDKIRPKGKPGSNTLKHWLKDLRIPSWARESIAVIYYNDTPVAVVDLFVNAEYADNDGINWIINDDRKSENR</sequence>
<evidence type="ECO:0000256" key="4">
    <source>
        <dbReference type="ARBA" id="ARBA00022694"/>
    </source>
</evidence>
<comment type="domain">
    <text evidence="8">The N-terminal region contains the highly conserved SGGXDS motif, predicted to be a P-loop motif involved in ATP binding.</text>
</comment>
<evidence type="ECO:0000256" key="2">
    <source>
        <dbReference type="ARBA" id="ARBA00022490"/>
    </source>
</evidence>
<evidence type="ECO:0000256" key="7">
    <source>
        <dbReference type="ARBA" id="ARBA00048539"/>
    </source>
</evidence>
<evidence type="ECO:0000313" key="10">
    <source>
        <dbReference type="EMBL" id="MBE0345897.1"/>
    </source>
</evidence>